<reference evidence="1 2" key="1">
    <citation type="submission" date="2020-02" db="EMBL/GenBank/DDBJ databases">
        <title>Sequencing the genomes of 1000 actinobacteria strains.</title>
        <authorList>
            <person name="Klenk H.-P."/>
        </authorList>
    </citation>
    <scope>NUCLEOTIDE SEQUENCE [LARGE SCALE GENOMIC DNA]</scope>
    <source>
        <strain evidence="1 2">DSM 19609</strain>
    </source>
</reference>
<dbReference type="PANTHER" id="PTHR10000">
    <property type="entry name" value="PHOSPHOSERINE PHOSPHATASE"/>
    <property type="match status" value="1"/>
</dbReference>
<dbReference type="Proteomes" id="UP000749311">
    <property type="component" value="Unassembled WGS sequence"/>
</dbReference>
<dbReference type="PROSITE" id="PS01229">
    <property type="entry name" value="COF_2"/>
    <property type="match status" value="1"/>
</dbReference>
<comment type="caution">
    <text evidence="1">The sequence shown here is derived from an EMBL/GenBank/DDBJ whole genome shotgun (WGS) entry which is preliminary data.</text>
</comment>
<dbReference type="EMBL" id="JAAMOZ010000004">
    <property type="protein sequence ID" value="NIH58554.1"/>
    <property type="molecule type" value="Genomic_DNA"/>
</dbReference>
<organism evidence="1 2">
    <name type="scientific">Brooklawnia cerclae</name>
    <dbReference type="NCBI Taxonomy" id="349934"/>
    <lineage>
        <taxon>Bacteria</taxon>
        <taxon>Bacillati</taxon>
        <taxon>Actinomycetota</taxon>
        <taxon>Actinomycetes</taxon>
        <taxon>Propionibacteriales</taxon>
        <taxon>Propionibacteriaceae</taxon>
        <taxon>Brooklawnia</taxon>
    </lineage>
</organism>
<evidence type="ECO:0000313" key="2">
    <source>
        <dbReference type="Proteomes" id="UP000749311"/>
    </source>
</evidence>
<name>A0ABX0SJP8_9ACTN</name>
<dbReference type="Pfam" id="PF08282">
    <property type="entry name" value="Hydrolase_3"/>
    <property type="match status" value="2"/>
</dbReference>
<sequence length="274" mass="29606">MLRRPKLVAVDIDGTLVDREGQMPSNVKAAVQRVAGSGTPLVLATGRAWLDARPVFDELVLPPSHVVCSNGAVWLEYPPIVERRQRTFDPGPVIREVATLAPHARIAVEDLGRGFRLNRLFPDGDLTGAMTLEPLEELASRPVTRVIVRDPEADDQEFIDLAAKLGMHGVSYSVGWSAWLDIAPEGVNKASALATISNELGIDRRDVLAIGDGRNDIEMLAWAGRGVAMGDAPDEVKAAADEVTADFADGGAALELDRWFAFAPDARERVLRTA</sequence>
<dbReference type="Gene3D" id="3.40.50.1000">
    <property type="entry name" value="HAD superfamily/HAD-like"/>
    <property type="match status" value="1"/>
</dbReference>
<dbReference type="NCBIfam" id="TIGR01484">
    <property type="entry name" value="HAD-SF-IIB"/>
    <property type="match status" value="1"/>
</dbReference>
<protein>
    <submittedName>
        <fullName evidence="1">Hydroxymethylpyrimidine pyrophosphatase-like HAD family hydrolase</fullName>
    </submittedName>
</protein>
<accession>A0ABX0SJP8</accession>
<dbReference type="InterPro" id="IPR036412">
    <property type="entry name" value="HAD-like_sf"/>
</dbReference>
<gene>
    <name evidence="1" type="ORF">FB473_003251</name>
</gene>
<dbReference type="InterPro" id="IPR023214">
    <property type="entry name" value="HAD_sf"/>
</dbReference>
<dbReference type="PANTHER" id="PTHR10000:SF8">
    <property type="entry name" value="HAD SUPERFAMILY HYDROLASE-LIKE, TYPE 3"/>
    <property type="match status" value="1"/>
</dbReference>
<dbReference type="SUPFAM" id="SSF56784">
    <property type="entry name" value="HAD-like"/>
    <property type="match status" value="1"/>
</dbReference>
<proteinExistence type="predicted"/>
<dbReference type="InterPro" id="IPR006379">
    <property type="entry name" value="HAD-SF_hydro_IIB"/>
</dbReference>
<keyword evidence="2" id="KW-1185">Reference proteome</keyword>
<evidence type="ECO:0000313" key="1">
    <source>
        <dbReference type="EMBL" id="NIH58554.1"/>
    </source>
</evidence>
<dbReference type="Gene3D" id="3.30.1240.10">
    <property type="match status" value="1"/>
</dbReference>